<dbReference type="Gene3D" id="1.10.1200.10">
    <property type="entry name" value="ACP-like"/>
    <property type="match status" value="1"/>
</dbReference>
<evidence type="ECO:0000256" key="2">
    <source>
        <dbReference type="ARBA" id="ARBA00022450"/>
    </source>
</evidence>
<evidence type="ECO:0000256" key="3">
    <source>
        <dbReference type="ARBA" id="ARBA00022553"/>
    </source>
</evidence>
<dbReference type="InterPro" id="IPR020806">
    <property type="entry name" value="PKS_PP-bd"/>
</dbReference>
<sequence length="1035" mass="112600">MTTVVGSTAPVSALPISASQLGLLVLDQQIPARHLYNLTYEIELTRPLAPELLRKALHKATWTQPALRTLFREVPAPHAVLVDPPGDADFPFECREFVADQMRAVVDEVGAVRFDPYAGPLYRAVYLYSPERAVLVFGVHHIVFCHFSLLPVLEDLHRILADDLPQKELAELRVTREEQYAAELAVHERIASSPETAAQADELAERLRHAAQVTLHPHPQRPAQTQFLGERLTCEVGGEAIRLACQQYGITPYEFFMAVLSATVGRHSSSEDVTIANVFYNRRTFGAVGLAGFFVNTLPVRVGLDWAAGFGDFARSAVRQEVEFTRERGKVAISQVVERLNPERVGNRNPVFNVLFALYDVPVWPEEVRSVRSHGNHTAKFDLWVGVTALSDGWRIELEYDQELVGAGAGHAVLTSLQTACDRAAADPAVELAGLFEDASRQESVTVDGYWREPAMHSLVDWIREVTVQQPERIAIEEAGQRISYADLDIRVSRVATALRELGVGSGDVVGLNLDTLADTTTAMLAVMRIGAAYLPLDGALPADRLEYMATTAGCRVLIGDITLPGVRSLAVADLRPSSHDAAVTTDAEATYVMFTSGSTGKPKGIHMAQSVLRNLTAWQLAALDMGSETRFMQYAPLGFDVSFQEIVPTLCGGGTVVSRESVRRQDFAALVDHVQHAGVTHLYLPVAALRPLAQAVADAGARLEHLTHLCVSGEQLIIDQDIRELFRTHPHCTLINLYGPTETHAVTTARFTAPDTEWPDHAPIGNPLTGVAAYVVDVTGHLAPTGVAGELCLGGACPALGYINDEARTAKAFLPDPFRSDGGTMYRTGDQVLRDETGTLVFLGRDDDQVKIRGFRVELGEVESVARAVPGVRAAVAAVRDVNGGKAIVLFAVAEDFVGDQLRDALRAGLPDYMVPAHLLLVDRIPTTGNGKFDRVALLRDARFDESVVDSPAGCASDLQAELAAMWAQLLNVAQVDPGRSLLDYGAHSIMMFTSVRQINKRYGVKLSITDLFDALTVAKLAARIAQLMEGSVR</sequence>
<dbReference type="Gene3D" id="3.30.559.10">
    <property type="entry name" value="Chloramphenicol acetyltransferase-like domain"/>
    <property type="match status" value="1"/>
</dbReference>
<evidence type="ECO:0000259" key="4">
    <source>
        <dbReference type="PROSITE" id="PS50075"/>
    </source>
</evidence>
<dbReference type="InterPro" id="IPR045851">
    <property type="entry name" value="AMP-bd_C_sf"/>
</dbReference>
<dbReference type="Pfam" id="PF00501">
    <property type="entry name" value="AMP-binding"/>
    <property type="match status" value="1"/>
</dbReference>
<dbReference type="InterPro" id="IPR025110">
    <property type="entry name" value="AMP-bd_C"/>
</dbReference>
<dbReference type="InterPro" id="IPR036736">
    <property type="entry name" value="ACP-like_sf"/>
</dbReference>
<gene>
    <name evidence="5" type="ORF">ACF1HC_40190</name>
</gene>
<dbReference type="InterPro" id="IPR023213">
    <property type="entry name" value="CAT-like_dom_sf"/>
</dbReference>
<dbReference type="PROSITE" id="PS50075">
    <property type="entry name" value="CARRIER"/>
    <property type="match status" value="1"/>
</dbReference>
<dbReference type="PROSITE" id="PS00455">
    <property type="entry name" value="AMP_BINDING"/>
    <property type="match status" value="1"/>
</dbReference>
<protein>
    <submittedName>
        <fullName evidence="5">Amino acid adenylation domain-containing protein</fullName>
    </submittedName>
</protein>
<comment type="caution">
    <text evidence="5">The sequence shown here is derived from an EMBL/GenBank/DDBJ whole genome shotgun (WGS) entry which is preliminary data.</text>
</comment>
<name>A0ABW6Z9A9_9ACTN</name>
<dbReference type="InterPro" id="IPR000873">
    <property type="entry name" value="AMP-dep_synth/lig_dom"/>
</dbReference>
<dbReference type="Pfam" id="PF00668">
    <property type="entry name" value="Condensation"/>
    <property type="match status" value="1"/>
</dbReference>
<organism evidence="5 6">
    <name type="scientific">Streptomyces eurythermus</name>
    <dbReference type="NCBI Taxonomy" id="42237"/>
    <lineage>
        <taxon>Bacteria</taxon>
        <taxon>Bacillati</taxon>
        <taxon>Actinomycetota</taxon>
        <taxon>Actinomycetes</taxon>
        <taxon>Kitasatosporales</taxon>
        <taxon>Streptomycetaceae</taxon>
        <taxon>Streptomyces</taxon>
    </lineage>
</organism>
<dbReference type="InterPro" id="IPR020845">
    <property type="entry name" value="AMP-binding_CS"/>
</dbReference>
<dbReference type="Proteomes" id="UP001603418">
    <property type="component" value="Unassembled WGS sequence"/>
</dbReference>
<dbReference type="PANTHER" id="PTHR45527">
    <property type="entry name" value="NONRIBOSOMAL PEPTIDE SYNTHETASE"/>
    <property type="match status" value="1"/>
</dbReference>
<dbReference type="SUPFAM" id="SSF56801">
    <property type="entry name" value="Acetyl-CoA synthetase-like"/>
    <property type="match status" value="1"/>
</dbReference>
<evidence type="ECO:0000313" key="6">
    <source>
        <dbReference type="Proteomes" id="UP001603418"/>
    </source>
</evidence>
<evidence type="ECO:0000256" key="1">
    <source>
        <dbReference type="ARBA" id="ARBA00001957"/>
    </source>
</evidence>
<dbReference type="InterPro" id="IPR010071">
    <property type="entry name" value="AA_adenyl_dom"/>
</dbReference>
<dbReference type="InterPro" id="IPR001242">
    <property type="entry name" value="Condensation_dom"/>
</dbReference>
<dbReference type="CDD" id="cd05930">
    <property type="entry name" value="A_NRPS"/>
    <property type="match status" value="1"/>
</dbReference>
<keyword evidence="6" id="KW-1185">Reference proteome</keyword>
<keyword evidence="2" id="KW-0596">Phosphopantetheine</keyword>
<dbReference type="Gene3D" id="3.40.50.12780">
    <property type="entry name" value="N-terminal domain of ligase-like"/>
    <property type="match status" value="1"/>
</dbReference>
<dbReference type="SMART" id="SM00823">
    <property type="entry name" value="PKS_PP"/>
    <property type="match status" value="1"/>
</dbReference>
<dbReference type="Gene3D" id="3.30.559.30">
    <property type="entry name" value="Nonribosomal peptide synthetase, condensation domain"/>
    <property type="match status" value="1"/>
</dbReference>
<reference evidence="5 6" key="1">
    <citation type="submission" date="2024-10" db="EMBL/GenBank/DDBJ databases">
        <title>The Natural Products Discovery Center: Release of the First 8490 Sequenced Strains for Exploring Actinobacteria Biosynthetic Diversity.</title>
        <authorList>
            <person name="Kalkreuter E."/>
            <person name="Kautsar S.A."/>
            <person name="Yang D."/>
            <person name="Bader C.D."/>
            <person name="Teijaro C.N."/>
            <person name="Fluegel L."/>
            <person name="Davis C.M."/>
            <person name="Simpson J.R."/>
            <person name="Lauterbach L."/>
            <person name="Steele A.D."/>
            <person name="Gui C."/>
            <person name="Meng S."/>
            <person name="Li G."/>
            <person name="Viehrig K."/>
            <person name="Ye F."/>
            <person name="Su P."/>
            <person name="Kiefer A.F."/>
            <person name="Nichols A."/>
            <person name="Cepeda A.J."/>
            <person name="Yan W."/>
            <person name="Fan B."/>
            <person name="Jiang Y."/>
            <person name="Adhikari A."/>
            <person name="Zheng C.-J."/>
            <person name="Schuster L."/>
            <person name="Cowan T.M."/>
            <person name="Smanski M.J."/>
            <person name="Chevrette M.G."/>
            <person name="De Carvalho L.P.S."/>
            <person name="Shen B."/>
        </authorList>
    </citation>
    <scope>NUCLEOTIDE SEQUENCE [LARGE SCALE GENOMIC DNA]</scope>
    <source>
        <strain evidence="5 6">NPDC013366</strain>
    </source>
</reference>
<dbReference type="SUPFAM" id="SSF52777">
    <property type="entry name" value="CoA-dependent acyltransferases"/>
    <property type="match status" value="2"/>
</dbReference>
<dbReference type="InterPro" id="IPR009081">
    <property type="entry name" value="PP-bd_ACP"/>
</dbReference>
<dbReference type="EMBL" id="JBICBM010000036">
    <property type="protein sequence ID" value="MFF9887733.1"/>
    <property type="molecule type" value="Genomic_DNA"/>
</dbReference>
<accession>A0ABW6Z9A9</accession>
<dbReference type="SUPFAM" id="SSF47336">
    <property type="entry name" value="ACP-like"/>
    <property type="match status" value="1"/>
</dbReference>
<comment type="cofactor">
    <cofactor evidence="1">
        <name>pantetheine 4'-phosphate</name>
        <dbReference type="ChEBI" id="CHEBI:47942"/>
    </cofactor>
</comment>
<dbReference type="Gene3D" id="3.30.300.30">
    <property type="match status" value="1"/>
</dbReference>
<dbReference type="Pfam" id="PF13193">
    <property type="entry name" value="AMP-binding_C"/>
    <property type="match status" value="1"/>
</dbReference>
<dbReference type="RefSeq" id="WP_167512924.1">
    <property type="nucleotide sequence ID" value="NZ_JBFACJ010000044.1"/>
</dbReference>
<dbReference type="Pfam" id="PF00550">
    <property type="entry name" value="PP-binding"/>
    <property type="match status" value="1"/>
</dbReference>
<dbReference type="NCBIfam" id="TIGR01733">
    <property type="entry name" value="AA-adenyl-dom"/>
    <property type="match status" value="1"/>
</dbReference>
<dbReference type="PANTHER" id="PTHR45527:SF1">
    <property type="entry name" value="FATTY ACID SYNTHASE"/>
    <property type="match status" value="1"/>
</dbReference>
<dbReference type="InterPro" id="IPR042099">
    <property type="entry name" value="ANL_N_sf"/>
</dbReference>
<feature type="domain" description="Carrier" evidence="4">
    <location>
        <begin position="955"/>
        <end position="1030"/>
    </location>
</feature>
<proteinExistence type="predicted"/>
<evidence type="ECO:0000313" key="5">
    <source>
        <dbReference type="EMBL" id="MFF9887733.1"/>
    </source>
</evidence>
<keyword evidence="3" id="KW-0597">Phosphoprotein</keyword>